<evidence type="ECO:0000256" key="1">
    <source>
        <dbReference type="ARBA" id="ARBA00004323"/>
    </source>
</evidence>
<proteinExistence type="predicted"/>
<organism evidence="7 8">
    <name type="scientific">Rhamnella rubrinervis</name>
    <dbReference type="NCBI Taxonomy" id="2594499"/>
    <lineage>
        <taxon>Eukaryota</taxon>
        <taxon>Viridiplantae</taxon>
        <taxon>Streptophyta</taxon>
        <taxon>Embryophyta</taxon>
        <taxon>Tracheophyta</taxon>
        <taxon>Spermatophyta</taxon>
        <taxon>Magnoliopsida</taxon>
        <taxon>eudicotyledons</taxon>
        <taxon>Gunneridae</taxon>
        <taxon>Pentapetalae</taxon>
        <taxon>rosids</taxon>
        <taxon>fabids</taxon>
        <taxon>Rosales</taxon>
        <taxon>Rhamnaceae</taxon>
        <taxon>rhamnoid group</taxon>
        <taxon>Rhamneae</taxon>
        <taxon>Rhamnella</taxon>
    </lineage>
</organism>
<keyword evidence="3" id="KW-0808">Transferase</keyword>
<feature type="domain" description="Glycosyltransferase 61 catalytic" evidence="6">
    <location>
        <begin position="279"/>
        <end position="377"/>
    </location>
</feature>
<feature type="transmembrane region" description="Helical" evidence="5">
    <location>
        <begin position="12"/>
        <end position="29"/>
    </location>
</feature>
<dbReference type="GO" id="GO:0000139">
    <property type="term" value="C:Golgi membrane"/>
    <property type="evidence" value="ECO:0007669"/>
    <property type="project" value="UniProtKB-SubCell"/>
</dbReference>
<keyword evidence="8" id="KW-1185">Reference proteome</keyword>
<keyword evidence="5" id="KW-0812">Transmembrane</keyword>
<evidence type="ECO:0000313" key="7">
    <source>
        <dbReference type="EMBL" id="KAF3453410.1"/>
    </source>
</evidence>
<reference evidence="7" key="1">
    <citation type="submission" date="2020-03" db="EMBL/GenBank/DDBJ databases">
        <title>A high-quality chromosome-level genome assembly of a woody plant with both climbing and erect habits, Rhamnella rubrinervis.</title>
        <authorList>
            <person name="Lu Z."/>
            <person name="Yang Y."/>
            <person name="Zhu X."/>
            <person name="Sun Y."/>
        </authorList>
    </citation>
    <scope>NUCLEOTIDE SEQUENCE</scope>
    <source>
        <strain evidence="7">BYM</strain>
        <tissue evidence="7">Leaf</tissue>
    </source>
</reference>
<sequence length="483" mass="53934">MGKESKSPVFRASFIVCLLFAYGLIYAAFSSFHINPFEPWKHQESYVSGSVHNRKGHDASNFFIHEVKEALGIHLKRLVNKGEDPTQLDAKGFLCQSDMSSDGCLINKPLLIDKDSLTIYVPSDDDTQSKYMVKPYARKGEDTAMNNVSPVQILHGNRSNTSTTNLPTCNFNHNVPAVVFSSGGYAGSGFHEINEVIIPLFITSRQFESEVQLVISDYKPSWIKKHKKYLAHLSHYQVINMAESGGVRCFPGAIVGLKYHGNLGLNSSEVPGGYSMSDFRQFLREAYGLKVGNVGEFPMTERPRLLLISRTGTRRFLNEDELMKTMEEVGFEVVVAKPNMTKSLEYFSGLVNKCSVMVGVHGAGLTNEIFLPDGAVTIQVVPLGLDWGSTNYYGDPGIKMGLKYLDYKIEANESSLLSLYGPDHPYIKKHDPGSVYRMGYVMSRTIYQDQQSVRINLVRFRETLIQALNLIGRSTSTPPPYSN</sequence>
<gene>
    <name evidence="7" type="ORF">FNV43_RR03850</name>
</gene>
<dbReference type="InterPro" id="IPR049625">
    <property type="entry name" value="Glyco_transf_61_cat"/>
</dbReference>
<keyword evidence="2" id="KW-0328">Glycosyltransferase</keyword>
<evidence type="ECO:0000256" key="3">
    <source>
        <dbReference type="ARBA" id="ARBA00022679"/>
    </source>
</evidence>
<keyword evidence="4" id="KW-0325">Glycoprotein</keyword>
<evidence type="ECO:0000259" key="6">
    <source>
        <dbReference type="Pfam" id="PF04577"/>
    </source>
</evidence>
<name>A0A8K0MQ10_9ROSA</name>
<keyword evidence="5" id="KW-1133">Transmembrane helix</keyword>
<dbReference type="Proteomes" id="UP000796880">
    <property type="component" value="Unassembled WGS sequence"/>
</dbReference>
<dbReference type="AlphaFoldDB" id="A0A8K0MQ10"/>
<comment type="caution">
    <text evidence="7">The sequence shown here is derived from an EMBL/GenBank/DDBJ whole genome shotgun (WGS) entry which is preliminary data.</text>
</comment>
<dbReference type="GO" id="GO:0016763">
    <property type="term" value="F:pentosyltransferase activity"/>
    <property type="evidence" value="ECO:0007669"/>
    <property type="project" value="UniProtKB-ARBA"/>
</dbReference>
<protein>
    <recommendedName>
        <fullName evidence="6">Glycosyltransferase 61 catalytic domain-containing protein</fullName>
    </recommendedName>
</protein>
<dbReference type="PANTHER" id="PTHR20961">
    <property type="entry name" value="GLYCOSYLTRANSFERASE"/>
    <property type="match status" value="1"/>
</dbReference>
<evidence type="ECO:0000313" key="8">
    <source>
        <dbReference type="Proteomes" id="UP000796880"/>
    </source>
</evidence>
<comment type="subcellular location">
    <subcellularLocation>
        <location evidence="1">Golgi apparatus membrane</location>
        <topology evidence="1">Single-pass type II membrane protein</topology>
    </subcellularLocation>
</comment>
<keyword evidence="5" id="KW-0472">Membrane</keyword>
<dbReference type="PANTHER" id="PTHR20961:SF108">
    <property type="entry name" value="GLYCOSYLTRANSFERASE"/>
    <property type="match status" value="1"/>
</dbReference>
<evidence type="ECO:0000256" key="5">
    <source>
        <dbReference type="SAM" id="Phobius"/>
    </source>
</evidence>
<dbReference type="Pfam" id="PF04577">
    <property type="entry name" value="Glyco_transf_61"/>
    <property type="match status" value="1"/>
</dbReference>
<dbReference type="InterPro" id="IPR007657">
    <property type="entry name" value="Glycosyltransferase_61"/>
</dbReference>
<evidence type="ECO:0000256" key="2">
    <source>
        <dbReference type="ARBA" id="ARBA00022676"/>
    </source>
</evidence>
<dbReference type="EMBL" id="VOIH02000002">
    <property type="protein sequence ID" value="KAF3453410.1"/>
    <property type="molecule type" value="Genomic_DNA"/>
</dbReference>
<accession>A0A8K0MQ10</accession>
<dbReference type="OrthoDB" id="1151446at2759"/>
<evidence type="ECO:0000256" key="4">
    <source>
        <dbReference type="ARBA" id="ARBA00023180"/>
    </source>
</evidence>